<dbReference type="HAMAP" id="MF_00230">
    <property type="entry name" value="CobT"/>
    <property type="match status" value="1"/>
</dbReference>
<dbReference type="FunFam" id="3.40.50.10210:FF:000001">
    <property type="entry name" value="Nicotinate-nucleotide--dimethylbenzimidazole phosphoribosyltransferase"/>
    <property type="match status" value="1"/>
</dbReference>
<dbReference type="UniPathway" id="UPA00061">
    <property type="reaction ID" value="UER00516"/>
</dbReference>
<comment type="catalytic activity">
    <reaction evidence="9 10">
        <text>5,6-dimethylbenzimidazole + nicotinate beta-D-ribonucleotide = alpha-ribazole 5'-phosphate + nicotinate + H(+)</text>
        <dbReference type="Rhea" id="RHEA:11196"/>
        <dbReference type="ChEBI" id="CHEBI:15378"/>
        <dbReference type="ChEBI" id="CHEBI:15890"/>
        <dbReference type="ChEBI" id="CHEBI:32544"/>
        <dbReference type="ChEBI" id="CHEBI:57502"/>
        <dbReference type="ChEBI" id="CHEBI:57918"/>
        <dbReference type="EC" id="2.4.2.21"/>
    </reaction>
</comment>
<organism evidence="11 12">
    <name type="scientific">Marinomonas mediterranea (strain ATCC 700492 / JCM 21426 / NBRC 103028 / MMB-1)</name>
    <dbReference type="NCBI Taxonomy" id="717774"/>
    <lineage>
        <taxon>Bacteria</taxon>
        <taxon>Pseudomonadati</taxon>
        <taxon>Pseudomonadota</taxon>
        <taxon>Gammaproteobacteria</taxon>
        <taxon>Oceanospirillales</taxon>
        <taxon>Oceanospirillaceae</taxon>
        <taxon>Marinomonas</taxon>
    </lineage>
</organism>
<dbReference type="CDD" id="cd02439">
    <property type="entry name" value="DMB-PRT_CobT"/>
    <property type="match status" value="1"/>
</dbReference>
<evidence type="ECO:0000256" key="10">
    <source>
        <dbReference type="HAMAP-Rule" id="MF_00230"/>
    </source>
</evidence>
<dbReference type="InterPro" id="IPR023195">
    <property type="entry name" value="Nict_dMeBzImd_PRibTrfase_N"/>
</dbReference>
<comment type="function">
    <text evidence="10">Catalyzes the synthesis of alpha-ribazole-5'-phosphate from nicotinate mononucleotide (NAMN) and 5,6-dimethylbenzimidazole (DMB).</text>
</comment>
<evidence type="ECO:0000256" key="2">
    <source>
        <dbReference type="ARBA" id="ARBA00007110"/>
    </source>
</evidence>
<dbReference type="GO" id="GO:0008939">
    <property type="term" value="F:nicotinate-nucleotide-dimethylbenzimidazole phosphoribosyltransferase activity"/>
    <property type="evidence" value="ECO:0007669"/>
    <property type="project" value="UniProtKB-UniRule"/>
</dbReference>
<dbReference type="InterPro" id="IPR036087">
    <property type="entry name" value="Nict_dMeBzImd_PRibTrfase_sf"/>
</dbReference>
<evidence type="ECO:0000256" key="1">
    <source>
        <dbReference type="ARBA" id="ARBA00005049"/>
    </source>
</evidence>
<accession>F2K2Z2</accession>
<comment type="similarity">
    <text evidence="2 10">Belongs to the CobT family.</text>
</comment>
<dbReference type="Proteomes" id="UP000001062">
    <property type="component" value="Chromosome"/>
</dbReference>
<gene>
    <name evidence="10" type="primary">cobT</name>
    <name evidence="11" type="ordered locus">Marme_3163</name>
</gene>
<dbReference type="OrthoDB" id="9781491at2"/>
<keyword evidence="6 10" id="KW-0328">Glycosyltransferase</keyword>
<evidence type="ECO:0000256" key="4">
    <source>
        <dbReference type="ARBA" id="ARBA00015486"/>
    </source>
</evidence>
<dbReference type="Gene3D" id="1.10.1610.10">
    <property type="match status" value="1"/>
</dbReference>
<evidence type="ECO:0000256" key="3">
    <source>
        <dbReference type="ARBA" id="ARBA00011991"/>
    </source>
</evidence>
<evidence type="ECO:0000256" key="8">
    <source>
        <dbReference type="ARBA" id="ARBA00030686"/>
    </source>
</evidence>
<dbReference type="Pfam" id="PF02277">
    <property type="entry name" value="DBI_PRT"/>
    <property type="match status" value="1"/>
</dbReference>
<evidence type="ECO:0000256" key="7">
    <source>
        <dbReference type="ARBA" id="ARBA00022679"/>
    </source>
</evidence>
<dbReference type="PANTHER" id="PTHR43463:SF1">
    <property type="entry name" value="NICOTINATE-NUCLEOTIDE--DIMETHYLBENZIMIDAZOLE PHOSPHORIBOSYLTRANSFERASE"/>
    <property type="match status" value="1"/>
</dbReference>
<evidence type="ECO:0000313" key="12">
    <source>
        <dbReference type="Proteomes" id="UP000001062"/>
    </source>
</evidence>
<dbReference type="AlphaFoldDB" id="F2K2Z2"/>
<dbReference type="RefSeq" id="WP_013662283.1">
    <property type="nucleotide sequence ID" value="NC_015276.1"/>
</dbReference>
<dbReference type="HOGENOM" id="CLU_002982_0_0_6"/>
<dbReference type="EMBL" id="CP002583">
    <property type="protein sequence ID" value="ADZ92381.1"/>
    <property type="molecule type" value="Genomic_DNA"/>
</dbReference>
<keyword evidence="12" id="KW-1185">Reference proteome</keyword>
<dbReference type="PATRIC" id="fig|717774.3.peg.3254"/>
<keyword evidence="5 10" id="KW-0169">Cobalamin biosynthesis</keyword>
<keyword evidence="7 10" id="KW-0808">Transferase</keyword>
<feature type="active site" description="Proton acceptor" evidence="10">
    <location>
        <position position="322"/>
    </location>
</feature>
<dbReference type="EC" id="2.4.2.21" evidence="3 10"/>
<dbReference type="InterPro" id="IPR017846">
    <property type="entry name" value="Nict_dMeBzImd_PRibTrfase_bact"/>
</dbReference>
<dbReference type="SUPFAM" id="SSF52733">
    <property type="entry name" value="Nicotinate mononucleotide:5,6-dimethylbenzimidazole phosphoribosyltransferase (CobT)"/>
    <property type="match status" value="1"/>
</dbReference>
<dbReference type="KEGG" id="mme:Marme_3163"/>
<comment type="pathway">
    <text evidence="1 10">Nucleoside biosynthesis; alpha-ribazole biosynthesis; alpha-ribazole from 5,6-dimethylbenzimidazole: step 1/2.</text>
</comment>
<name>F2K2Z2_MARM1</name>
<evidence type="ECO:0000256" key="6">
    <source>
        <dbReference type="ARBA" id="ARBA00022676"/>
    </source>
</evidence>
<dbReference type="InterPro" id="IPR003200">
    <property type="entry name" value="Nict_dMeBzImd_PRibTrfase"/>
</dbReference>
<dbReference type="eggNOG" id="COG2038">
    <property type="taxonomic scope" value="Bacteria"/>
</dbReference>
<dbReference type="GO" id="GO:0009236">
    <property type="term" value="P:cobalamin biosynthetic process"/>
    <property type="evidence" value="ECO:0007669"/>
    <property type="project" value="UniProtKB-UniRule"/>
</dbReference>
<dbReference type="NCBIfam" id="NF000996">
    <property type="entry name" value="PRK00105.1"/>
    <property type="match status" value="1"/>
</dbReference>
<evidence type="ECO:0000256" key="9">
    <source>
        <dbReference type="ARBA" id="ARBA00047340"/>
    </source>
</evidence>
<dbReference type="PANTHER" id="PTHR43463">
    <property type="entry name" value="NICOTINATE-NUCLEOTIDE--DIMETHYLBENZIMIDAZOLE PHOSPHORIBOSYLTRANSFERASE"/>
    <property type="match status" value="1"/>
</dbReference>
<protein>
    <recommendedName>
        <fullName evidence="4 10">Nicotinate-nucleotide--dimethylbenzimidazole phosphoribosyltransferase</fullName>
        <shortName evidence="10">NN:DBI PRT</shortName>
        <ecNumber evidence="3 10">2.4.2.21</ecNumber>
    </recommendedName>
    <alternativeName>
        <fullName evidence="8 10">N(1)-alpha-phosphoribosyltransferase</fullName>
    </alternativeName>
</protein>
<dbReference type="NCBIfam" id="TIGR03160">
    <property type="entry name" value="cobT_DBIPRT"/>
    <property type="match status" value="1"/>
</dbReference>
<sequence>MSVFDQFSIPPSSRSLERDIQHKIDTKTKPPGSLGVLEVLTAQLAKIQNSLTPSVDHAQMIVFAADHGIVDQGVSAFPQEVTPQMVGNFLAGGAAVSVFCKQHDVALKVVDVGVNADIPAHPLLASAKVAYGSKDFMLEAAMSSRQLEQALVVGVNQANAAIDSGVNLMMFGEMGIGNTCVASCMLSALTGMSGEETAGRGTGLSSEGVSHKAKVIQASLKRIEIALGKPMASWSAQDIGEQCGGFEIIAMAGAMLQSAQRGVAFVVDGFICTAAYAFAMKIQSNLSDYAIFAHQSNETAHQAILQHLNVRPVLTLDLRLGEGSGAILAYPIIKSATVFMTQMASFADAGVSDGQ</sequence>
<evidence type="ECO:0000313" key="11">
    <source>
        <dbReference type="EMBL" id="ADZ92381.1"/>
    </source>
</evidence>
<reference evidence="11 12" key="1">
    <citation type="journal article" date="2012" name="Stand. Genomic Sci.">
        <title>Complete genome sequence of the melanogenic marine bacterium Marinomonas mediterranea type strain (MMB-1(T)).</title>
        <authorList>
            <person name="Lucas-Elio P."/>
            <person name="Goodwin L."/>
            <person name="Woyke T."/>
            <person name="Pitluck S."/>
            <person name="Nolan M."/>
            <person name="Kyrpides N.C."/>
            <person name="Detter J.C."/>
            <person name="Copeland A."/>
            <person name="Teshima H."/>
            <person name="Bruce D."/>
            <person name="Detter C."/>
            <person name="Tapia R."/>
            <person name="Han S."/>
            <person name="Land M.L."/>
            <person name="Ivanova N."/>
            <person name="Mikhailova N."/>
            <person name="Johnston A.W."/>
            <person name="Sanchez-Amat A."/>
        </authorList>
    </citation>
    <scope>NUCLEOTIDE SEQUENCE [LARGE SCALE GENOMIC DNA]</scope>
    <source>
        <strain evidence="12">ATCC 700492 / JCM 21426 / NBRC 103028 / MMB-1</strain>
    </source>
</reference>
<dbReference type="STRING" id="717774.Marme_3163"/>
<evidence type="ECO:0000256" key="5">
    <source>
        <dbReference type="ARBA" id="ARBA00022573"/>
    </source>
</evidence>
<dbReference type="Gene3D" id="3.40.50.10210">
    <property type="match status" value="1"/>
</dbReference>
<proteinExistence type="inferred from homology"/>